<feature type="domain" description="NADP-dependent oxidoreductase" evidence="1">
    <location>
        <begin position="44"/>
        <end position="235"/>
    </location>
</feature>
<evidence type="ECO:0000259" key="1">
    <source>
        <dbReference type="Pfam" id="PF00248"/>
    </source>
</evidence>
<sequence>MNDAASPSARLGLGLAAVGRPAYITTDRDHDLGEPETRSIDAMRERAHALLDEAWVLGIRYVDAARSYGYAERFLGSWLAAHPERRAELTIGSKWGYEYVGEWRMDATVHERKEHSAAMLERQWPETLAALGSAPDSYLIHSVTPESPALGDAGVLERLREIAAGGVRVGISTSGPHQGDVVDAARSLADSPFSVVQATWNLREQAAGPALARAHAVGWTVVVKEALAGGELARFEPDGDVGAGLDGAGLDGASLALGVARAQPWADVVLSGAVTIPQLRRGAAAPPREIDVETLRRWADDSGEYWRRRAARPWR</sequence>
<evidence type="ECO:0000313" key="2">
    <source>
        <dbReference type="EMBL" id="KTS13080.1"/>
    </source>
</evidence>
<dbReference type="PATRIC" id="fig|2033.7.peg.1864"/>
<organism evidence="2 3">
    <name type="scientific">Microbacterium testaceum</name>
    <name type="common">Aureobacterium testaceum</name>
    <name type="synonym">Brevibacterium testaceum</name>
    <dbReference type="NCBI Taxonomy" id="2033"/>
    <lineage>
        <taxon>Bacteria</taxon>
        <taxon>Bacillati</taxon>
        <taxon>Actinomycetota</taxon>
        <taxon>Actinomycetes</taxon>
        <taxon>Micrococcales</taxon>
        <taxon>Microbacteriaceae</taxon>
        <taxon>Microbacterium</taxon>
    </lineage>
</organism>
<dbReference type="EMBL" id="LDRV01000035">
    <property type="protein sequence ID" value="KTS13080.1"/>
    <property type="molecule type" value="Genomic_DNA"/>
</dbReference>
<dbReference type="InterPro" id="IPR036812">
    <property type="entry name" value="NAD(P)_OxRdtase_dom_sf"/>
</dbReference>
<dbReference type="SUPFAM" id="SSF51430">
    <property type="entry name" value="NAD(P)-linked oxidoreductase"/>
    <property type="match status" value="1"/>
</dbReference>
<protein>
    <submittedName>
        <fullName evidence="2">Aldo/keto reductase</fullName>
    </submittedName>
</protein>
<name>A0A147F919_MICTE</name>
<proteinExistence type="predicted"/>
<dbReference type="RefSeq" id="WP_058613711.1">
    <property type="nucleotide sequence ID" value="NZ_LDRV01000035.1"/>
</dbReference>
<dbReference type="PANTHER" id="PTHR43312:SF1">
    <property type="entry name" value="NADP-DEPENDENT OXIDOREDUCTASE DOMAIN-CONTAINING PROTEIN"/>
    <property type="match status" value="1"/>
</dbReference>
<comment type="caution">
    <text evidence="2">The sequence shown here is derived from an EMBL/GenBank/DDBJ whole genome shotgun (WGS) entry which is preliminary data.</text>
</comment>
<dbReference type="Gene3D" id="3.20.20.100">
    <property type="entry name" value="NADP-dependent oxidoreductase domain"/>
    <property type="match status" value="1"/>
</dbReference>
<gene>
    <name evidence="2" type="ORF">RSA3_06315</name>
</gene>
<dbReference type="InterPro" id="IPR023210">
    <property type="entry name" value="NADP_OxRdtase_dom"/>
</dbReference>
<evidence type="ECO:0000313" key="3">
    <source>
        <dbReference type="Proteomes" id="UP000072189"/>
    </source>
</evidence>
<dbReference type="Pfam" id="PF00248">
    <property type="entry name" value="Aldo_ket_red"/>
    <property type="match status" value="1"/>
</dbReference>
<dbReference type="PANTHER" id="PTHR43312">
    <property type="entry name" value="D-THREO-ALDOSE 1-DEHYDROGENASE"/>
    <property type="match status" value="1"/>
</dbReference>
<accession>A0A147F919</accession>
<dbReference type="AlphaFoldDB" id="A0A147F919"/>
<dbReference type="InterPro" id="IPR053135">
    <property type="entry name" value="AKR2_Oxidoreductase"/>
</dbReference>
<dbReference type="Proteomes" id="UP000072189">
    <property type="component" value="Unassembled WGS sequence"/>
</dbReference>
<reference evidence="2 3" key="1">
    <citation type="journal article" date="2016" name="Front. Microbiol.">
        <title>Genomic Resource of Rice Seed Associated Bacteria.</title>
        <authorList>
            <person name="Midha S."/>
            <person name="Bansal K."/>
            <person name="Sharma S."/>
            <person name="Kumar N."/>
            <person name="Patil P.P."/>
            <person name="Chaudhry V."/>
            <person name="Patil P.B."/>
        </authorList>
    </citation>
    <scope>NUCLEOTIDE SEQUENCE [LARGE SCALE GENOMIC DNA]</scope>
    <source>
        <strain evidence="2 3">RSA3</strain>
    </source>
</reference>